<dbReference type="SUPFAM" id="SSF48498">
    <property type="entry name" value="Tetracyclin repressor-like, C-terminal domain"/>
    <property type="match status" value="1"/>
</dbReference>
<keyword evidence="3" id="KW-0804">Transcription</keyword>
<evidence type="ECO:0000259" key="5">
    <source>
        <dbReference type="PROSITE" id="PS50977"/>
    </source>
</evidence>
<evidence type="ECO:0000313" key="7">
    <source>
        <dbReference type="Proteomes" id="UP000467327"/>
    </source>
</evidence>
<dbReference type="InterPro" id="IPR050109">
    <property type="entry name" value="HTH-type_TetR-like_transc_reg"/>
</dbReference>
<dbReference type="GO" id="GO:0000976">
    <property type="term" value="F:transcription cis-regulatory region binding"/>
    <property type="evidence" value="ECO:0007669"/>
    <property type="project" value="TreeGrafter"/>
</dbReference>
<evidence type="ECO:0000256" key="4">
    <source>
        <dbReference type="PROSITE-ProRule" id="PRU00335"/>
    </source>
</evidence>
<sequence length="213" mass="22933">MESLMARPDKPLVSRSAAVLAAVEIIGAEGLDAFTMPRLADEFGIRVPSLYHHFRDRDDVLLAVVRYVAGTAVATSEVVPGPDWPDFFVALAMNFRRSFMSHTNTAPLLLRYRPRDLLPGGYEAAAAFLKWSEVPVALHIRILDGMETLLIGAVLCEDLNPAIAADNSFHSCAVEPGSALASALKACDLSADAMFEGKVRAFLLGVTQMVGSS</sequence>
<keyword evidence="2 4" id="KW-0238">DNA-binding</keyword>
<dbReference type="InterPro" id="IPR001647">
    <property type="entry name" value="HTH_TetR"/>
</dbReference>
<dbReference type="InterPro" id="IPR036271">
    <property type="entry name" value="Tet_transcr_reg_TetR-rel_C_sf"/>
</dbReference>
<dbReference type="PROSITE" id="PS50977">
    <property type="entry name" value="HTH_TETR_2"/>
    <property type="match status" value="1"/>
</dbReference>
<dbReference type="GO" id="GO:0046677">
    <property type="term" value="P:response to antibiotic"/>
    <property type="evidence" value="ECO:0007669"/>
    <property type="project" value="InterPro"/>
</dbReference>
<dbReference type="SUPFAM" id="SSF46689">
    <property type="entry name" value="Homeodomain-like"/>
    <property type="match status" value="1"/>
</dbReference>
<gene>
    <name evidence="6" type="ORF">MAIC_41120</name>
</gene>
<keyword evidence="7" id="KW-1185">Reference proteome</keyword>
<dbReference type="PRINTS" id="PR00400">
    <property type="entry name" value="TETREPRESSOR"/>
</dbReference>
<dbReference type="PANTHER" id="PTHR30055">
    <property type="entry name" value="HTH-TYPE TRANSCRIPTIONAL REGULATOR RUTR"/>
    <property type="match status" value="1"/>
</dbReference>
<dbReference type="KEGG" id="maic:MAIC_41120"/>
<dbReference type="InterPro" id="IPR009057">
    <property type="entry name" value="Homeodomain-like_sf"/>
</dbReference>
<dbReference type="Pfam" id="PF00440">
    <property type="entry name" value="TetR_N"/>
    <property type="match status" value="1"/>
</dbReference>
<evidence type="ECO:0000256" key="2">
    <source>
        <dbReference type="ARBA" id="ARBA00023125"/>
    </source>
</evidence>
<dbReference type="InterPro" id="IPR003012">
    <property type="entry name" value="Tet_transcr_reg_TetR"/>
</dbReference>
<dbReference type="GO" id="GO:0003700">
    <property type="term" value="F:DNA-binding transcription factor activity"/>
    <property type="evidence" value="ECO:0007669"/>
    <property type="project" value="TreeGrafter"/>
</dbReference>
<dbReference type="Proteomes" id="UP000467327">
    <property type="component" value="Chromosome"/>
</dbReference>
<dbReference type="GO" id="GO:0045892">
    <property type="term" value="P:negative regulation of DNA-templated transcription"/>
    <property type="evidence" value="ECO:0007669"/>
    <property type="project" value="InterPro"/>
</dbReference>
<dbReference type="PANTHER" id="PTHR30055:SF151">
    <property type="entry name" value="TRANSCRIPTIONAL REGULATORY PROTEIN"/>
    <property type="match status" value="1"/>
</dbReference>
<dbReference type="AlphaFoldDB" id="A0AAD1HQW2"/>
<reference evidence="6 7" key="1">
    <citation type="journal article" date="2019" name="Emerg. Microbes Infect.">
        <title>Comprehensive subspecies identification of 175 nontuberculous mycobacteria species based on 7547 genomic profiles.</title>
        <authorList>
            <person name="Matsumoto Y."/>
            <person name="Kinjo T."/>
            <person name="Motooka D."/>
            <person name="Nabeya D."/>
            <person name="Jung N."/>
            <person name="Uechi K."/>
            <person name="Horii T."/>
            <person name="Iida T."/>
            <person name="Fujita J."/>
            <person name="Nakamura S."/>
        </authorList>
    </citation>
    <scope>NUCLEOTIDE SEQUENCE [LARGE SCALE GENOMIC DNA]</scope>
    <source>
        <strain evidence="6 7">JCM 6376</strain>
    </source>
</reference>
<dbReference type="Gene3D" id="1.10.357.10">
    <property type="entry name" value="Tetracycline Repressor, domain 2"/>
    <property type="match status" value="1"/>
</dbReference>
<keyword evidence="1" id="KW-0805">Transcription regulation</keyword>
<evidence type="ECO:0000256" key="3">
    <source>
        <dbReference type="ARBA" id="ARBA00023163"/>
    </source>
</evidence>
<feature type="DNA-binding region" description="H-T-H motif" evidence="4">
    <location>
        <begin position="35"/>
        <end position="54"/>
    </location>
</feature>
<accession>A0AAD1HQW2</accession>
<evidence type="ECO:0000313" key="6">
    <source>
        <dbReference type="EMBL" id="BBX09309.1"/>
    </source>
</evidence>
<feature type="domain" description="HTH tetR-type" evidence="5">
    <location>
        <begin position="12"/>
        <end position="72"/>
    </location>
</feature>
<dbReference type="EMBL" id="AP022561">
    <property type="protein sequence ID" value="BBX09309.1"/>
    <property type="molecule type" value="Genomic_DNA"/>
</dbReference>
<name>A0AAD1HQW2_9MYCO</name>
<protein>
    <recommendedName>
        <fullName evidence="5">HTH tetR-type domain-containing protein</fullName>
    </recommendedName>
</protein>
<evidence type="ECO:0000256" key="1">
    <source>
        <dbReference type="ARBA" id="ARBA00023015"/>
    </source>
</evidence>
<proteinExistence type="predicted"/>
<organism evidence="6 7">
    <name type="scientific">Mycolicibacterium aichiense</name>
    <dbReference type="NCBI Taxonomy" id="1799"/>
    <lineage>
        <taxon>Bacteria</taxon>
        <taxon>Bacillati</taxon>
        <taxon>Actinomycetota</taxon>
        <taxon>Actinomycetes</taxon>
        <taxon>Mycobacteriales</taxon>
        <taxon>Mycobacteriaceae</taxon>
        <taxon>Mycolicibacterium</taxon>
    </lineage>
</organism>